<evidence type="ECO:0000256" key="9">
    <source>
        <dbReference type="ARBA" id="ARBA00023004"/>
    </source>
</evidence>
<gene>
    <name evidence="17" type="ORF">LSH36_548g01004</name>
</gene>
<feature type="compositionally biased region" description="Low complexity" evidence="16">
    <location>
        <begin position="132"/>
        <end position="142"/>
    </location>
</feature>
<feature type="binding site" evidence="15">
    <location>
        <position position="114"/>
    </location>
    <ligand>
        <name>substrate</name>
    </ligand>
</feature>
<name>A0AAD9J6U6_9ANNE</name>
<feature type="binding site" evidence="15">
    <location>
        <position position="367"/>
    </location>
    <ligand>
        <name>substrate</name>
    </ligand>
</feature>
<comment type="cofactor">
    <cofactor evidence="1 13 14">
        <name>heme</name>
        <dbReference type="ChEBI" id="CHEBI:30413"/>
    </cofactor>
</comment>
<dbReference type="PANTHER" id="PTHR24304">
    <property type="entry name" value="CYTOCHROME P450 FAMILY 7"/>
    <property type="match status" value="1"/>
</dbReference>
<dbReference type="GO" id="GO:0005789">
    <property type="term" value="C:endoplasmic reticulum membrane"/>
    <property type="evidence" value="ECO:0007669"/>
    <property type="project" value="UniProtKB-SubCell"/>
</dbReference>
<keyword evidence="9 13" id="KW-0408">Iron</keyword>
<reference evidence="17" key="1">
    <citation type="journal article" date="2023" name="Mol. Biol. Evol.">
        <title>Third-Generation Sequencing Reveals the Adaptive Role of the Epigenome in Three Deep-Sea Polychaetes.</title>
        <authorList>
            <person name="Perez M."/>
            <person name="Aroh O."/>
            <person name="Sun Y."/>
            <person name="Lan Y."/>
            <person name="Juniper S.K."/>
            <person name="Young C.R."/>
            <person name="Angers B."/>
            <person name="Qian P.Y."/>
        </authorList>
    </citation>
    <scope>NUCLEOTIDE SEQUENCE</scope>
    <source>
        <strain evidence="17">P08H-3</strain>
    </source>
</reference>
<dbReference type="InterPro" id="IPR001128">
    <property type="entry name" value="Cyt_P450"/>
</dbReference>
<dbReference type="InterPro" id="IPR002403">
    <property type="entry name" value="Cyt_P450_E_grp-IV"/>
</dbReference>
<dbReference type="GO" id="GO:0005506">
    <property type="term" value="F:iron ion binding"/>
    <property type="evidence" value="ECO:0007669"/>
    <property type="project" value="InterPro"/>
</dbReference>
<comment type="pathway">
    <text evidence="3">Lipid metabolism; bile acid biosynthesis.</text>
</comment>
<organism evidence="17 18">
    <name type="scientific">Paralvinella palmiformis</name>
    <dbReference type="NCBI Taxonomy" id="53620"/>
    <lineage>
        <taxon>Eukaryota</taxon>
        <taxon>Metazoa</taxon>
        <taxon>Spiralia</taxon>
        <taxon>Lophotrochozoa</taxon>
        <taxon>Annelida</taxon>
        <taxon>Polychaeta</taxon>
        <taxon>Sedentaria</taxon>
        <taxon>Canalipalpata</taxon>
        <taxon>Terebellida</taxon>
        <taxon>Terebelliformia</taxon>
        <taxon>Alvinellidae</taxon>
        <taxon>Paralvinella</taxon>
    </lineage>
</organism>
<keyword evidence="7 13" id="KW-0256">Endoplasmic reticulum</keyword>
<dbReference type="PIRSF" id="PIRSF000047">
    <property type="entry name" value="Cytochrome_CYPVIIA1"/>
    <property type="match status" value="1"/>
</dbReference>
<accession>A0AAD9J6U6</accession>
<keyword evidence="10" id="KW-0443">Lipid metabolism</keyword>
<evidence type="ECO:0000256" key="1">
    <source>
        <dbReference type="ARBA" id="ARBA00001971"/>
    </source>
</evidence>
<evidence type="ECO:0000313" key="17">
    <source>
        <dbReference type="EMBL" id="KAK2147528.1"/>
    </source>
</evidence>
<evidence type="ECO:0000256" key="7">
    <source>
        <dbReference type="ARBA" id="ARBA00022824"/>
    </source>
</evidence>
<evidence type="ECO:0000256" key="11">
    <source>
        <dbReference type="ARBA" id="ARBA00023136"/>
    </source>
</evidence>
<comment type="similarity">
    <text evidence="4 13">Belongs to the cytochrome P450 family.</text>
</comment>
<dbReference type="SUPFAM" id="SSF48264">
    <property type="entry name" value="Cytochrome P450"/>
    <property type="match status" value="1"/>
</dbReference>
<dbReference type="EMBL" id="JAODUP010000548">
    <property type="protein sequence ID" value="KAK2147528.1"/>
    <property type="molecule type" value="Genomic_DNA"/>
</dbReference>
<dbReference type="GO" id="GO:0016705">
    <property type="term" value="F:oxidoreductase activity, acting on paired donors, with incorporation or reduction of molecular oxygen"/>
    <property type="evidence" value="ECO:0007669"/>
    <property type="project" value="InterPro"/>
</dbReference>
<protein>
    <recommendedName>
        <fullName evidence="19">Cytochrome P450</fullName>
    </recommendedName>
</protein>
<evidence type="ECO:0000256" key="4">
    <source>
        <dbReference type="ARBA" id="ARBA00010617"/>
    </source>
</evidence>
<evidence type="ECO:0000256" key="5">
    <source>
        <dbReference type="ARBA" id="ARBA00022617"/>
    </source>
</evidence>
<dbReference type="GO" id="GO:0042632">
    <property type="term" value="P:cholesterol homeostasis"/>
    <property type="evidence" value="ECO:0007669"/>
    <property type="project" value="TreeGrafter"/>
</dbReference>
<keyword evidence="6 13" id="KW-0479">Metal-binding</keyword>
<feature type="binding site" description="axial binding residue" evidence="14">
    <location>
        <position position="416"/>
    </location>
    <ligand>
        <name>heme</name>
        <dbReference type="ChEBI" id="CHEBI:30413"/>
    </ligand>
    <ligandPart>
        <name>Fe</name>
        <dbReference type="ChEBI" id="CHEBI:18248"/>
    </ligandPart>
</feature>
<evidence type="ECO:0000256" key="2">
    <source>
        <dbReference type="ARBA" id="ARBA00004586"/>
    </source>
</evidence>
<dbReference type="InterPro" id="IPR024204">
    <property type="entry name" value="Cyt_P450_CYP7A1-type"/>
</dbReference>
<evidence type="ECO:0000256" key="6">
    <source>
        <dbReference type="ARBA" id="ARBA00022723"/>
    </source>
</evidence>
<evidence type="ECO:0000256" key="14">
    <source>
        <dbReference type="PIRSR" id="PIRSR000047-1"/>
    </source>
</evidence>
<evidence type="ECO:0000256" key="16">
    <source>
        <dbReference type="SAM" id="MobiDB-lite"/>
    </source>
</evidence>
<evidence type="ECO:0000256" key="13">
    <source>
        <dbReference type="PIRNR" id="PIRNR000047"/>
    </source>
</evidence>
<keyword evidence="5 13" id="KW-0349">Heme</keyword>
<dbReference type="InterPro" id="IPR036396">
    <property type="entry name" value="Cyt_P450_sf"/>
</dbReference>
<comment type="subcellular location">
    <subcellularLocation>
        <location evidence="2 13">Endoplasmic reticulum membrane</location>
    </subcellularLocation>
</comment>
<evidence type="ECO:0000256" key="3">
    <source>
        <dbReference type="ARBA" id="ARBA00004860"/>
    </source>
</evidence>
<evidence type="ECO:0000256" key="15">
    <source>
        <dbReference type="PIRSR" id="PIRSR000047-2"/>
    </source>
</evidence>
<proteinExistence type="inferred from homology"/>
<feature type="binding site" evidence="15">
    <location>
        <position position="272"/>
    </location>
    <ligand>
        <name>substrate</name>
    </ligand>
</feature>
<evidence type="ECO:0000256" key="12">
    <source>
        <dbReference type="ARBA" id="ARBA00023221"/>
    </source>
</evidence>
<keyword evidence="12" id="KW-0753">Steroid metabolism</keyword>
<dbReference type="Gene3D" id="1.10.630.10">
    <property type="entry name" value="Cytochrome P450"/>
    <property type="match status" value="1"/>
</dbReference>
<dbReference type="Pfam" id="PF00067">
    <property type="entry name" value="p450"/>
    <property type="match status" value="1"/>
</dbReference>
<dbReference type="GO" id="GO:0008395">
    <property type="term" value="F:steroid hydroxylase activity"/>
    <property type="evidence" value="ECO:0007669"/>
    <property type="project" value="TreeGrafter"/>
</dbReference>
<evidence type="ECO:0000313" key="18">
    <source>
        <dbReference type="Proteomes" id="UP001208570"/>
    </source>
</evidence>
<dbReference type="GO" id="GO:0020037">
    <property type="term" value="F:heme binding"/>
    <property type="evidence" value="ECO:0007669"/>
    <property type="project" value="InterPro"/>
</dbReference>
<keyword evidence="8" id="KW-0560">Oxidoreductase</keyword>
<feature type="region of interest" description="Disordered" evidence="16">
    <location>
        <begin position="124"/>
        <end position="148"/>
    </location>
</feature>
<dbReference type="GO" id="GO:0006699">
    <property type="term" value="P:bile acid biosynthetic process"/>
    <property type="evidence" value="ECO:0007669"/>
    <property type="project" value="TreeGrafter"/>
</dbReference>
<keyword evidence="18" id="KW-1185">Reference proteome</keyword>
<dbReference type="InterPro" id="IPR050529">
    <property type="entry name" value="CYP450_sterol_14alpha_dmase"/>
</dbReference>
<evidence type="ECO:0000256" key="8">
    <source>
        <dbReference type="ARBA" id="ARBA00023002"/>
    </source>
</evidence>
<dbReference type="AlphaFoldDB" id="A0AAD9J6U6"/>
<evidence type="ECO:0008006" key="19">
    <source>
        <dbReference type="Google" id="ProtNLM"/>
    </source>
</evidence>
<keyword evidence="11 13" id="KW-0472">Membrane</keyword>
<dbReference type="Proteomes" id="UP001208570">
    <property type="component" value="Unassembled WGS sequence"/>
</dbReference>
<dbReference type="PANTHER" id="PTHR24304:SF4">
    <property type="entry name" value="CYTOCHROME P450"/>
    <property type="match status" value="1"/>
</dbReference>
<sequence length="483" mass="55455">MLALGTWFLLLTATVLGIIYFLMATFSRKRRPGEPVVVKGSLLWGSAGDFSTHAVNFLHKCQKTYGDCFTIRLINQYLTIIMDPHSFEAMSKEKNFDFDPIQKQVNWNVFGFVLKDPRKMIKETGKTVRGPNNNNNNNHNNNGSISCQSEARRPYGSDGLRAFTSKTLFNAIFNTVFGNSDDHPFNSNMAYKNFDIFHKFFNYFWLGVPKFLFPQAIDALKELLVMPESEELLARNDVADYIKMATNYMKEQGQTEADIKGHHLVYLHVNYNTFRIAFWVLSNLLEHPESYAALKDEVTAAIDEKLDPSTNTASFTGKEIESLQILDSVITETMRLSSGVFVVRYITKDTQFTTTDGQTYLMREGDRIALYPPAIHKDPEIFEDPLEFKYDRFVGATFFKNGKELMNPVTAFGSLCPGRRFALLQLKWFIVSVVRRFHLRLLDGEHAEYAYEYHGHEVLPPKKDVQVEFWAEDDGPVILYSDE</sequence>
<evidence type="ECO:0000256" key="10">
    <source>
        <dbReference type="ARBA" id="ARBA00023098"/>
    </source>
</evidence>
<comment type="caution">
    <text evidence="17">The sequence shown here is derived from an EMBL/GenBank/DDBJ whole genome shotgun (WGS) entry which is preliminary data.</text>
</comment>
<dbReference type="PRINTS" id="PR00465">
    <property type="entry name" value="EP450IV"/>
</dbReference>